<organism evidence="5">
    <name type="scientific">Ditylum brightwellii</name>
    <dbReference type="NCBI Taxonomy" id="49249"/>
    <lineage>
        <taxon>Eukaryota</taxon>
        <taxon>Sar</taxon>
        <taxon>Stramenopiles</taxon>
        <taxon>Ochrophyta</taxon>
        <taxon>Bacillariophyta</taxon>
        <taxon>Mediophyceae</taxon>
        <taxon>Lithodesmiophycidae</taxon>
        <taxon>Lithodesmiales</taxon>
        <taxon>Lithodesmiaceae</taxon>
        <taxon>Ditylum</taxon>
    </lineage>
</organism>
<dbReference type="EMBL" id="HBGN01015367">
    <property type="protein sequence ID" value="CAD9327757.1"/>
    <property type="molecule type" value="Transcribed_RNA"/>
</dbReference>
<reference evidence="5" key="1">
    <citation type="submission" date="2021-01" db="EMBL/GenBank/DDBJ databases">
        <authorList>
            <person name="Corre E."/>
            <person name="Pelletier E."/>
            <person name="Niang G."/>
            <person name="Scheremetjew M."/>
            <person name="Finn R."/>
            <person name="Kale V."/>
            <person name="Holt S."/>
            <person name="Cochrane G."/>
            <person name="Meng A."/>
            <person name="Brown T."/>
            <person name="Cohen L."/>
        </authorList>
    </citation>
    <scope>NUCLEOTIDE SEQUENCE</scope>
    <source>
        <strain evidence="5">GSO104</strain>
        <strain evidence="3">Pop2</strain>
    </source>
</reference>
<evidence type="ECO:0000256" key="1">
    <source>
        <dbReference type="SAM" id="MobiDB-lite"/>
    </source>
</evidence>
<dbReference type="InterPro" id="IPR049227">
    <property type="entry name" value="DUF6824"/>
</dbReference>
<name>A0A6U3QZY5_9STRA</name>
<evidence type="ECO:0000313" key="4">
    <source>
        <dbReference type="EMBL" id="CAE4664360.1"/>
    </source>
</evidence>
<feature type="domain" description="DUF6824" evidence="2">
    <location>
        <begin position="27"/>
        <end position="121"/>
    </location>
</feature>
<dbReference type="EMBL" id="HBNS01058853">
    <property type="protein sequence ID" value="CAE4664365.1"/>
    <property type="molecule type" value="Transcribed_RNA"/>
</dbReference>
<dbReference type="Pfam" id="PF20710">
    <property type="entry name" value="DUF6824"/>
    <property type="match status" value="1"/>
</dbReference>
<feature type="compositionally biased region" description="Low complexity" evidence="1">
    <location>
        <begin position="283"/>
        <end position="292"/>
    </location>
</feature>
<proteinExistence type="predicted"/>
<gene>
    <name evidence="4" type="ORF">DBRI00130_LOCUS42312</name>
    <name evidence="5" type="ORF">DBRI00130_LOCUS42313</name>
    <name evidence="3" type="ORF">DBRI1063_LOCUS9872</name>
</gene>
<accession>A0A6U3QZY5</accession>
<evidence type="ECO:0000313" key="5">
    <source>
        <dbReference type="EMBL" id="CAE4664365.1"/>
    </source>
</evidence>
<dbReference type="EMBL" id="HBNS01058852">
    <property type="protein sequence ID" value="CAE4664360.1"/>
    <property type="molecule type" value="Transcribed_RNA"/>
</dbReference>
<feature type="region of interest" description="Disordered" evidence="1">
    <location>
        <begin position="283"/>
        <end position="313"/>
    </location>
</feature>
<evidence type="ECO:0000313" key="3">
    <source>
        <dbReference type="EMBL" id="CAD9327757.1"/>
    </source>
</evidence>
<feature type="compositionally biased region" description="Basic and acidic residues" evidence="1">
    <location>
        <begin position="295"/>
        <end position="305"/>
    </location>
</feature>
<feature type="region of interest" description="Disordered" evidence="1">
    <location>
        <begin position="206"/>
        <end position="241"/>
    </location>
</feature>
<evidence type="ECO:0000259" key="2">
    <source>
        <dbReference type="Pfam" id="PF20710"/>
    </source>
</evidence>
<protein>
    <recommendedName>
        <fullName evidence="2">DUF6824 domain-containing protein</fullName>
    </recommendedName>
</protein>
<dbReference type="AlphaFoldDB" id="A0A6U3QZY5"/>
<sequence length="358" mass="38252">MSRNYAQHQHHHHMINNRPPIVVTDNDVLSGRGVNIAHHPGNERFRTLVTTRADESYCSTYSASEKRAVAEEIIRHIQSLDPPGRFLKRDGRGQVSRGLNGPWEELSERECVKKTCQALRDCNRTDRQGYAMGVAPPPDVVVVAETRAASGVSGKQHAASLAAAAAADAAAAASATLKRTREQISVSHNGRLSPSVENAAEWLKKQRREDGQPEGVTVGSDGMLTAPPLPPNPEATHSGLPPHLIYHDPSLYLPPTHHINPAAHAAAAAAAGYTHPDVLAQQQAEAAAAAAANSPEHDRLPHPSEEPPPTLGQHPEEVAAIMANHVVNETAPAPVYTHIDNISPDEVGAPGPLNITEL</sequence>